<proteinExistence type="inferred from homology"/>
<dbReference type="RefSeq" id="WP_371950328.1">
    <property type="nucleotide sequence ID" value="NZ_JAXCEI010000006.1"/>
</dbReference>
<feature type="transmembrane region" description="Helical" evidence="6">
    <location>
        <begin position="20"/>
        <end position="36"/>
    </location>
</feature>
<evidence type="ECO:0000313" key="7">
    <source>
        <dbReference type="EMBL" id="MFA1540422.1"/>
    </source>
</evidence>
<sequence>MTHGEQESTPRPPSAIADPAPLGFAAFALTLFLLSAKNAGWTDGTDAWLGYALAYGGVILVLAGMWEFRNRNVFGCTAFSSYGGFWLGLGLYVVLVARGATPAQEADDLGWILLAFAIFNTYLMLWATQVNQAVLAVFVALEATEIILFIGQFAESENTIKIGGYIGVLTAVCSWYASAAGLINGMTGRTFLGVGRPMFQHLVGGPGAQAR</sequence>
<name>A0ABV4QB67_9ACTN</name>
<dbReference type="Pfam" id="PF01184">
    <property type="entry name" value="Gpr1_Fun34_YaaH"/>
    <property type="match status" value="1"/>
</dbReference>
<reference evidence="7 8" key="1">
    <citation type="submission" date="2023-11" db="EMBL/GenBank/DDBJ databases">
        <title>Actinomadura monticuli sp. nov., isolated from volcanic ash.</title>
        <authorList>
            <person name="Lee S.D."/>
            <person name="Yang H."/>
            <person name="Kim I.S."/>
        </authorList>
    </citation>
    <scope>NUCLEOTIDE SEQUENCE [LARGE SCALE GENOMIC DNA]</scope>
    <source>
        <strain evidence="7 8">DLS-62</strain>
    </source>
</reference>
<dbReference type="Proteomes" id="UP001569963">
    <property type="component" value="Unassembled WGS sequence"/>
</dbReference>
<dbReference type="InterPro" id="IPR051633">
    <property type="entry name" value="AceTr"/>
</dbReference>
<keyword evidence="3 6" id="KW-0812">Transmembrane</keyword>
<feature type="transmembrane region" description="Helical" evidence="6">
    <location>
        <begin position="72"/>
        <end position="97"/>
    </location>
</feature>
<evidence type="ECO:0000256" key="2">
    <source>
        <dbReference type="ARBA" id="ARBA00005587"/>
    </source>
</evidence>
<feature type="transmembrane region" description="Helical" evidence="6">
    <location>
        <begin position="162"/>
        <end position="183"/>
    </location>
</feature>
<evidence type="ECO:0000256" key="6">
    <source>
        <dbReference type="SAM" id="Phobius"/>
    </source>
</evidence>
<keyword evidence="5 6" id="KW-0472">Membrane</keyword>
<dbReference type="InterPro" id="IPR000791">
    <property type="entry name" value="Gpr1/Fun34/SatP-like"/>
</dbReference>
<evidence type="ECO:0000256" key="4">
    <source>
        <dbReference type="ARBA" id="ARBA00022989"/>
    </source>
</evidence>
<organism evidence="7 8">
    <name type="scientific">Actinomadura monticuli</name>
    <dbReference type="NCBI Taxonomy" id="3097367"/>
    <lineage>
        <taxon>Bacteria</taxon>
        <taxon>Bacillati</taxon>
        <taxon>Actinomycetota</taxon>
        <taxon>Actinomycetes</taxon>
        <taxon>Streptosporangiales</taxon>
        <taxon>Thermomonosporaceae</taxon>
        <taxon>Actinomadura</taxon>
    </lineage>
</organism>
<dbReference type="PANTHER" id="PTHR31123:SF1">
    <property type="entry name" value="ACCUMULATION OF DYADS PROTEIN 2-RELATED"/>
    <property type="match status" value="1"/>
</dbReference>
<dbReference type="EMBL" id="JAXCEI010000006">
    <property type="protein sequence ID" value="MFA1540422.1"/>
    <property type="molecule type" value="Genomic_DNA"/>
</dbReference>
<accession>A0ABV4QB67</accession>
<evidence type="ECO:0000256" key="5">
    <source>
        <dbReference type="ARBA" id="ARBA00023136"/>
    </source>
</evidence>
<feature type="transmembrane region" description="Helical" evidence="6">
    <location>
        <begin position="133"/>
        <end position="150"/>
    </location>
</feature>
<keyword evidence="8" id="KW-1185">Reference proteome</keyword>
<comment type="similarity">
    <text evidence="2">Belongs to the acetate uptake transporter (AceTr) (TC 2.A.96) family.</text>
</comment>
<feature type="transmembrane region" description="Helical" evidence="6">
    <location>
        <begin position="109"/>
        <end position="127"/>
    </location>
</feature>
<comment type="caution">
    <text evidence="7">The sequence shown here is derived from an EMBL/GenBank/DDBJ whole genome shotgun (WGS) entry which is preliminary data.</text>
</comment>
<evidence type="ECO:0000256" key="1">
    <source>
        <dbReference type="ARBA" id="ARBA00004141"/>
    </source>
</evidence>
<dbReference type="PANTHER" id="PTHR31123">
    <property type="entry name" value="ACCUMULATION OF DYADS PROTEIN 2-RELATED"/>
    <property type="match status" value="1"/>
</dbReference>
<keyword evidence="4 6" id="KW-1133">Transmembrane helix</keyword>
<comment type="subcellular location">
    <subcellularLocation>
        <location evidence="1">Membrane</location>
        <topology evidence="1">Multi-pass membrane protein</topology>
    </subcellularLocation>
</comment>
<protein>
    <submittedName>
        <fullName evidence="7">Acetate uptake transporter</fullName>
    </submittedName>
</protein>
<dbReference type="NCBIfam" id="NF038013">
    <property type="entry name" value="AceTr_1"/>
    <property type="match status" value="1"/>
</dbReference>
<gene>
    <name evidence="7" type="ORF">SM611_15960</name>
</gene>
<evidence type="ECO:0000313" key="8">
    <source>
        <dbReference type="Proteomes" id="UP001569963"/>
    </source>
</evidence>
<evidence type="ECO:0000256" key="3">
    <source>
        <dbReference type="ARBA" id="ARBA00022692"/>
    </source>
</evidence>
<feature type="transmembrane region" description="Helical" evidence="6">
    <location>
        <begin position="48"/>
        <end position="66"/>
    </location>
</feature>